<dbReference type="AlphaFoldDB" id="A0AA38WYR5"/>
<gene>
    <name evidence="2" type="ORF">H2200_011758</name>
</gene>
<evidence type="ECO:0000313" key="2">
    <source>
        <dbReference type="EMBL" id="KAJ9603572.1"/>
    </source>
</evidence>
<name>A0AA38WYR5_9EURO</name>
<sequence length="238" mass="26719">MSAPPEPSEDHPLERYVWLTMSGLVNISEDFKGGAFKDKIHWNVDIMNCFNILLNSPLLNQKERTLVYATAVRIKEIHAALKRGEKLTYNDIIWKNSEINWHWEAMIEADAKSRGIDRIGDAVKTLQLEGKKEGEHFELVDTPAGKRISLKKPENKPGDNSGRAGRIDRVAAETTQPSEGVSDGKIAGADGLNTPTSDQTKEDRANMKKTRSSPKANQKSKWSELGDAFKKNMRRAFM</sequence>
<evidence type="ECO:0000256" key="1">
    <source>
        <dbReference type="SAM" id="MobiDB-lite"/>
    </source>
</evidence>
<evidence type="ECO:0000313" key="3">
    <source>
        <dbReference type="Proteomes" id="UP001172673"/>
    </source>
</evidence>
<accession>A0AA38WYR5</accession>
<feature type="region of interest" description="Disordered" evidence="1">
    <location>
        <begin position="137"/>
        <end position="238"/>
    </location>
</feature>
<feature type="compositionally biased region" description="Basic and acidic residues" evidence="1">
    <location>
        <begin position="221"/>
        <end position="230"/>
    </location>
</feature>
<organism evidence="2 3">
    <name type="scientific">Cladophialophora chaetospira</name>
    <dbReference type="NCBI Taxonomy" id="386627"/>
    <lineage>
        <taxon>Eukaryota</taxon>
        <taxon>Fungi</taxon>
        <taxon>Dikarya</taxon>
        <taxon>Ascomycota</taxon>
        <taxon>Pezizomycotina</taxon>
        <taxon>Eurotiomycetes</taxon>
        <taxon>Chaetothyriomycetidae</taxon>
        <taxon>Chaetothyriales</taxon>
        <taxon>Herpotrichiellaceae</taxon>
        <taxon>Cladophialophora</taxon>
    </lineage>
</organism>
<dbReference type="Proteomes" id="UP001172673">
    <property type="component" value="Unassembled WGS sequence"/>
</dbReference>
<comment type="caution">
    <text evidence="2">The sequence shown here is derived from an EMBL/GenBank/DDBJ whole genome shotgun (WGS) entry which is preliminary data.</text>
</comment>
<reference evidence="2" key="1">
    <citation type="submission" date="2022-10" db="EMBL/GenBank/DDBJ databases">
        <title>Culturing micro-colonial fungi from biological soil crusts in the Mojave desert and describing Neophaeococcomyces mojavensis, and introducing the new genera and species Taxawa tesnikishii.</title>
        <authorList>
            <person name="Kurbessoian T."/>
            <person name="Stajich J.E."/>
        </authorList>
    </citation>
    <scope>NUCLEOTIDE SEQUENCE</scope>
    <source>
        <strain evidence="2">TK_41</strain>
    </source>
</reference>
<dbReference type="EMBL" id="JAPDRK010000021">
    <property type="protein sequence ID" value="KAJ9603572.1"/>
    <property type="molecule type" value="Genomic_DNA"/>
</dbReference>
<keyword evidence="3" id="KW-1185">Reference proteome</keyword>
<protein>
    <submittedName>
        <fullName evidence="2">Uncharacterized protein</fullName>
    </submittedName>
</protein>
<proteinExistence type="predicted"/>